<evidence type="ECO:0000313" key="2">
    <source>
        <dbReference type="EMBL" id="EEH40856.2"/>
    </source>
</evidence>
<evidence type="ECO:0000313" key="3">
    <source>
        <dbReference type="Proteomes" id="UP000002059"/>
    </source>
</evidence>
<dbReference type="KEGG" id="pbl:PAAG_02832"/>
<proteinExistence type="predicted"/>
<accession>C1GWD7</accession>
<dbReference type="OMA" id="CVLTETC"/>
<organism evidence="2 3">
    <name type="scientific">Paracoccidioides lutzii (strain ATCC MYA-826 / Pb01)</name>
    <name type="common">Paracoccidioides brasiliensis</name>
    <dbReference type="NCBI Taxonomy" id="502779"/>
    <lineage>
        <taxon>Eukaryota</taxon>
        <taxon>Fungi</taxon>
        <taxon>Dikarya</taxon>
        <taxon>Ascomycota</taxon>
        <taxon>Pezizomycotina</taxon>
        <taxon>Eurotiomycetes</taxon>
        <taxon>Eurotiomycetidae</taxon>
        <taxon>Onygenales</taxon>
        <taxon>Ajellomycetaceae</taxon>
        <taxon>Paracoccidioides</taxon>
    </lineage>
</organism>
<dbReference type="GeneID" id="9098510"/>
<feature type="chain" id="PRO_5002908592" evidence="1">
    <location>
        <begin position="20"/>
        <end position="121"/>
    </location>
</feature>
<dbReference type="VEuPathDB" id="FungiDB:PAAG_02832"/>
<dbReference type="EMBL" id="KN293997">
    <property type="protein sequence ID" value="EEH40856.2"/>
    <property type="molecule type" value="Genomic_DNA"/>
</dbReference>
<dbReference type="RefSeq" id="XP_015701844.1">
    <property type="nucleotide sequence ID" value="XM_015844766.1"/>
</dbReference>
<reference evidence="2 3" key="1">
    <citation type="journal article" date="2011" name="PLoS Genet.">
        <title>Comparative genomic analysis of human fungal pathogens causing paracoccidioidomycosis.</title>
        <authorList>
            <person name="Desjardins C.A."/>
            <person name="Champion M.D."/>
            <person name="Holder J.W."/>
            <person name="Muszewska A."/>
            <person name="Goldberg J."/>
            <person name="Bailao A.M."/>
            <person name="Brigido M.M."/>
            <person name="Ferreira M.E."/>
            <person name="Garcia A.M."/>
            <person name="Grynberg M."/>
            <person name="Gujja S."/>
            <person name="Heiman D.I."/>
            <person name="Henn M.R."/>
            <person name="Kodira C.D."/>
            <person name="Leon-Narvaez H."/>
            <person name="Longo L.V."/>
            <person name="Ma L.J."/>
            <person name="Malavazi I."/>
            <person name="Matsuo A.L."/>
            <person name="Morais F.V."/>
            <person name="Pereira M."/>
            <person name="Rodriguez-Brito S."/>
            <person name="Sakthikumar S."/>
            <person name="Salem-Izacc S.M."/>
            <person name="Sykes S.M."/>
            <person name="Teixeira M.M."/>
            <person name="Vallejo M.C."/>
            <person name="Walter M.E."/>
            <person name="Yandava C."/>
            <person name="Young S."/>
            <person name="Zeng Q."/>
            <person name="Zucker J."/>
            <person name="Felipe M.S."/>
            <person name="Goldman G.H."/>
            <person name="Haas B.J."/>
            <person name="McEwen J.G."/>
            <person name="Nino-Vega G."/>
            <person name="Puccia R."/>
            <person name="San-Blas G."/>
            <person name="Soares C.M."/>
            <person name="Birren B.W."/>
            <person name="Cuomo C.A."/>
        </authorList>
    </citation>
    <scope>NUCLEOTIDE SEQUENCE [LARGE SCALE GENOMIC DNA]</scope>
    <source>
        <strain evidence="3">ATCC MYA-826 / Pb01</strain>
    </source>
</reference>
<feature type="signal peptide" evidence="1">
    <location>
        <begin position="1"/>
        <end position="19"/>
    </location>
</feature>
<dbReference type="AlphaFoldDB" id="C1GWD7"/>
<keyword evidence="3" id="KW-1185">Reference proteome</keyword>
<evidence type="ECO:0000256" key="1">
    <source>
        <dbReference type="SAM" id="SignalP"/>
    </source>
</evidence>
<gene>
    <name evidence="2" type="ORF">PAAG_02832</name>
</gene>
<dbReference type="eggNOG" id="ENOG502T3RZ">
    <property type="taxonomic scope" value="Eukaryota"/>
</dbReference>
<dbReference type="OrthoDB" id="4507040at2759"/>
<dbReference type="HOGENOM" id="CLU_142938_0_0_1"/>
<protein>
    <submittedName>
        <fullName evidence="2">Uncharacterized protein</fullName>
    </submittedName>
</protein>
<sequence length="121" mass="12914">MHAAKVFAFLLSHLVLTNAQGCGDTPACIGTETCATITRTTPTPTTITTCAPTPTCLYVYQGCSSGGGTDICCSTYCAATKCRPTDPKWPNCQEDLMYCDSDNECCYNNGCVDHFCRKPGS</sequence>
<dbReference type="Proteomes" id="UP000002059">
    <property type="component" value="Partially assembled WGS sequence"/>
</dbReference>
<keyword evidence="1" id="KW-0732">Signal</keyword>
<name>C1GWD7_PARBA</name>